<evidence type="ECO:0000256" key="1">
    <source>
        <dbReference type="ARBA" id="ARBA00004429"/>
    </source>
</evidence>
<dbReference type="GO" id="GO:0009636">
    <property type="term" value="P:response to toxic substance"/>
    <property type="evidence" value="ECO:0007669"/>
    <property type="project" value="UniProtKB-ARBA"/>
</dbReference>
<dbReference type="GO" id="GO:0005886">
    <property type="term" value="C:plasma membrane"/>
    <property type="evidence" value="ECO:0007669"/>
    <property type="project" value="UniProtKB-SubCell"/>
</dbReference>
<dbReference type="NCBIfam" id="NF000282">
    <property type="entry name" value="RND_permease_1"/>
    <property type="match status" value="1"/>
</dbReference>
<dbReference type="InterPro" id="IPR003423">
    <property type="entry name" value="OMP_efflux"/>
</dbReference>
<dbReference type="FunFam" id="1.20.1640.10:FF:000001">
    <property type="entry name" value="Efflux pump membrane transporter"/>
    <property type="match status" value="1"/>
</dbReference>
<keyword evidence="9 10" id="KW-0472">Membrane</keyword>
<dbReference type="GO" id="GO:0015562">
    <property type="term" value="F:efflux transmembrane transporter activity"/>
    <property type="evidence" value="ECO:0007669"/>
    <property type="project" value="InterPro"/>
</dbReference>
<keyword evidence="10" id="KW-1134">Transmembrane beta strand</keyword>
<dbReference type="SUPFAM" id="SSF82866">
    <property type="entry name" value="Multidrug efflux transporter AcrB transmembrane domain"/>
    <property type="match status" value="2"/>
</dbReference>
<feature type="transmembrane region" description="Helical" evidence="12">
    <location>
        <begin position="368"/>
        <end position="392"/>
    </location>
</feature>
<feature type="transmembrane region" description="Helical" evidence="12">
    <location>
        <begin position="472"/>
        <end position="499"/>
    </location>
</feature>
<dbReference type="Gene3D" id="3.30.70.1320">
    <property type="entry name" value="Multidrug efflux transporter AcrB pore domain like"/>
    <property type="match status" value="1"/>
</dbReference>
<evidence type="ECO:0000256" key="4">
    <source>
        <dbReference type="ARBA" id="ARBA00022448"/>
    </source>
</evidence>
<dbReference type="PRINTS" id="PR00702">
    <property type="entry name" value="ACRIFLAVINRP"/>
</dbReference>
<dbReference type="Proteomes" id="UP000462435">
    <property type="component" value="Unassembled WGS sequence"/>
</dbReference>
<dbReference type="EMBL" id="WNDX01000008">
    <property type="protein sequence ID" value="KAF1047864.1"/>
    <property type="molecule type" value="Genomic_DNA"/>
</dbReference>
<keyword evidence="6" id="KW-0997">Cell inner membrane</keyword>
<dbReference type="Pfam" id="PF02321">
    <property type="entry name" value="OEP"/>
    <property type="match status" value="2"/>
</dbReference>
<accession>A0A7V8FZW5</accession>
<dbReference type="SUPFAM" id="SSF82714">
    <property type="entry name" value="Multidrug efflux transporter AcrB TolC docking domain, DN and DC subdomains"/>
    <property type="match status" value="2"/>
</dbReference>
<evidence type="ECO:0000256" key="2">
    <source>
        <dbReference type="ARBA" id="ARBA00007613"/>
    </source>
</evidence>
<dbReference type="InterPro" id="IPR001036">
    <property type="entry name" value="Acrflvin-R"/>
</dbReference>
<evidence type="ECO:0000256" key="3">
    <source>
        <dbReference type="ARBA" id="ARBA00010942"/>
    </source>
</evidence>
<dbReference type="SUPFAM" id="SSF82693">
    <property type="entry name" value="Multidrug efflux transporter AcrB pore domain, PN1, PN2, PC1 and PC2 subdomains"/>
    <property type="match status" value="4"/>
</dbReference>
<dbReference type="Gene3D" id="1.20.1600.10">
    <property type="entry name" value="Outer membrane efflux proteins (OEP)"/>
    <property type="match status" value="1"/>
</dbReference>
<evidence type="ECO:0000256" key="6">
    <source>
        <dbReference type="ARBA" id="ARBA00022519"/>
    </source>
</evidence>
<comment type="similarity">
    <text evidence="2 10">Belongs to the outer membrane factor (OMF) (TC 1.B.17) family.</text>
</comment>
<evidence type="ECO:0000256" key="11">
    <source>
        <dbReference type="SAM" id="MobiDB-lite"/>
    </source>
</evidence>
<feature type="transmembrane region" description="Helical" evidence="12">
    <location>
        <begin position="12"/>
        <end position="31"/>
    </location>
</feature>
<feature type="region of interest" description="Disordered" evidence="11">
    <location>
        <begin position="1104"/>
        <end position="1123"/>
    </location>
</feature>
<dbReference type="Gene3D" id="3.30.70.1440">
    <property type="entry name" value="Multidrug efflux transporter AcrB pore domain"/>
    <property type="match status" value="1"/>
</dbReference>
<dbReference type="Gene3D" id="1.20.1640.10">
    <property type="entry name" value="Multidrug efflux transporter AcrB transmembrane domain"/>
    <property type="match status" value="2"/>
</dbReference>
<comment type="caution">
    <text evidence="13">The sequence shown here is derived from an EMBL/GenBank/DDBJ whole genome shotgun (WGS) entry which is preliminary data.</text>
</comment>
<keyword evidence="10" id="KW-0564">Palmitate</keyword>
<organism evidence="13 14">
    <name type="scientific">Herbaspirillum frisingense</name>
    <dbReference type="NCBI Taxonomy" id="92645"/>
    <lineage>
        <taxon>Bacteria</taxon>
        <taxon>Pseudomonadati</taxon>
        <taxon>Pseudomonadota</taxon>
        <taxon>Betaproteobacteria</taxon>
        <taxon>Burkholderiales</taxon>
        <taxon>Oxalobacteraceae</taxon>
        <taxon>Herbaspirillum</taxon>
    </lineage>
</organism>
<evidence type="ECO:0000256" key="5">
    <source>
        <dbReference type="ARBA" id="ARBA00022475"/>
    </source>
</evidence>
<evidence type="ECO:0000256" key="9">
    <source>
        <dbReference type="ARBA" id="ARBA00023136"/>
    </source>
</evidence>
<dbReference type="PANTHER" id="PTHR32063:SF32">
    <property type="entry name" value="AMINOGLYCOSIDE EFFLUX PUMP-RELATED"/>
    <property type="match status" value="1"/>
</dbReference>
<sequence>MARFFIDRPIFAWVIAIIIMLGGMMSIRSLSLEQYPDIAPPKVNIKATYTGASAKTLEDSVTQVIEQQMKGLDNLQYMSASSSSAGTATVALTFTAGTNPDVAQMQVQNKLQQVTARLPQAVQNNGVTVTKASTDILMVLSLTSDDPRITNIDIGNFISSTLTDQISRVEGVGDVTAFGTNYAMRIWLDPAKLQKYALMPSDVTSALEAQNTEVSAGEIGALPAVPGQQINATITARSKLTTPDAFRNIVVKSSADGSVVKLSDVARVELGGETYQVASQQNGKPSSALAIQLATGANALATADAVKKKMAELEPYFPASMKLKTNIAYDTTPFVKVSLEEVVKTLIEAIVLVVLIMYLFLQNIRATFIPAITVPVVLLGTFGILAMFGYSINTLTMFGMVLAIGLLVDDAIVVVENVERLMTEEKLSPKEATRKSMQEITGALVGIAMVLSAVFIPMAFFGGSTGVIYRQFSITIVSAMALSVMVALTLTPALCATLLKPHAGGHVQHGRFFTWFNKTFDRSAARYQGGVGGLLKRGKRGLLMYALIVAAMAVLFARLPTSFLPEEDQGVLMAQIQLPTGATAEQTTAVVKTVQEYFMNKPEVVDSVLAIVGAGVGGNSQNGARAFIRLKDWDARRGQGQSATELVRRANADLGKIRGARVFLMNPPAVRGLGQSSGFDLELKDVGGVGHDALLKARDQFLQLARQNPRLANVRATGLDDTPQLRVAIDDRKADALSVSTSDINATLATAMGGTYVNDFLSNGRVKKVYVQGDRQFRMQTEDLNRWYVRNSASQMVPFSAFMSSKWTFGPSLLERYNGVSSFEIVGEPAAGVSSGDAMSEVEKLVAQLPSGIGFEWTGASYQERLSGNQAPMLYAISILFVFLCLAALYESWSVPFAVILAVPLGIVGTVLLTGLFGMSNDVYFQVGLLTTVGLSAKNAILIVEFAKQLHESGKSLREATLEAVQLRLRPILMTSLAFMFGVLPLAVAAGAGSASRRAIGTGVLGGCANLAPDYARPAAPVPAGWSQQIDGKQIVAVTGEQSAANADADSIGWRQFFLDPRLQEVIAASLQNNRDLRVAALNIEKARAQYRITDADRYPAISATGSSSASRTPAELANSGRATVSHQQSVTLGVSAYELDFFGRLKNLSDAALETYQYQVETRRSTHISLVAEVATAWLTLASDRELLKLAEDTYASQSRTFELSRRSHDIGTVSGVDLASQEATVESARADVARYTSQVAQDINALRLLVGGDLDGKLLPQGLPQTASVLLATPAGLPSEVLLRRPDVLAAEHTLKSANADIGAARAAFFPSITLTASGGTASRTLGGLFNAGSGSWNFAPSINLPIFNAGSLRASLDSARITRDIDVANYEKAIQTAFREVADALAVRATLDQRLDAQGKSTAASEKSFRLSEARYKNGIDSYLTTLVAQRSLYSAQQTLISLRLTEQSNRITLYKVLGGGWNAQTQQAAQESGKAPS</sequence>
<dbReference type="PANTHER" id="PTHR32063">
    <property type="match status" value="1"/>
</dbReference>
<dbReference type="SUPFAM" id="SSF56954">
    <property type="entry name" value="Outer membrane efflux proteins (OEP)"/>
    <property type="match status" value="1"/>
</dbReference>
<dbReference type="InterPro" id="IPR027463">
    <property type="entry name" value="AcrB_DN_DC_subdom"/>
</dbReference>
<comment type="similarity">
    <text evidence="3">Belongs to the resistance-nodulation-cell division (RND) (TC 2.A.6) family.</text>
</comment>
<feature type="transmembrane region" description="Helical" evidence="12">
    <location>
        <begin position="542"/>
        <end position="559"/>
    </location>
</feature>
<evidence type="ECO:0000256" key="12">
    <source>
        <dbReference type="SAM" id="Phobius"/>
    </source>
</evidence>
<evidence type="ECO:0000256" key="8">
    <source>
        <dbReference type="ARBA" id="ARBA00022989"/>
    </source>
</evidence>
<feature type="transmembrane region" description="Helical" evidence="12">
    <location>
        <begin position="342"/>
        <end position="361"/>
    </location>
</feature>
<proteinExistence type="inferred from homology"/>
<name>A0A7V8FZW5_9BURK</name>
<dbReference type="FunFam" id="3.30.70.1430:FF:000001">
    <property type="entry name" value="Efflux pump membrane transporter"/>
    <property type="match status" value="1"/>
</dbReference>
<keyword evidence="10" id="KW-0449">Lipoprotein</keyword>
<dbReference type="NCBIfam" id="TIGR01845">
    <property type="entry name" value="outer_NodT"/>
    <property type="match status" value="1"/>
</dbReference>
<feature type="transmembrane region" description="Helical" evidence="12">
    <location>
        <begin position="897"/>
        <end position="917"/>
    </location>
</feature>
<evidence type="ECO:0000256" key="10">
    <source>
        <dbReference type="RuleBase" id="RU362097"/>
    </source>
</evidence>
<keyword evidence="5" id="KW-1003">Cell membrane</keyword>
<evidence type="ECO:0000313" key="14">
    <source>
        <dbReference type="Proteomes" id="UP000462435"/>
    </source>
</evidence>
<dbReference type="GO" id="GO:0042910">
    <property type="term" value="F:xenobiotic transmembrane transporter activity"/>
    <property type="evidence" value="ECO:0007669"/>
    <property type="project" value="TreeGrafter"/>
</dbReference>
<dbReference type="InterPro" id="IPR010131">
    <property type="entry name" value="MdtP/NodT-like"/>
</dbReference>
<gene>
    <name evidence="13" type="primary">acrF</name>
    <name evidence="13" type="ORF">GAK35_00484</name>
</gene>
<dbReference type="InterPro" id="IPR004764">
    <property type="entry name" value="MdtF-like"/>
</dbReference>
<evidence type="ECO:0000313" key="13">
    <source>
        <dbReference type="EMBL" id="KAF1047864.1"/>
    </source>
</evidence>
<dbReference type="NCBIfam" id="TIGR00915">
    <property type="entry name" value="2A0602"/>
    <property type="match status" value="1"/>
</dbReference>
<dbReference type="Gene3D" id="3.30.70.1430">
    <property type="entry name" value="Multidrug efflux transporter AcrB pore domain"/>
    <property type="match status" value="2"/>
</dbReference>
<feature type="transmembrane region" description="Helical" evidence="12">
    <location>
        <begin position="873"/>
        <end position="890"/>
    </location>
</feature>
<dbReference type="Pfam" id="PF00873">
    <property type="entry name" value="ACR_tran"/>
    <property type="match status" value="1"/>
</dbReference>
<keyword evidence="7 10" id="KW-0812">Transmembrane</keyword>
<feature type="transmembrane region" description="Helical" evidence="12">
    <location>
        <begin position="967"/>
        <end position="988"/>
    </location>
</feature>
<evidence type="ECO:0000256" key="7">
    <source>
        <dbReference type="ARBA" id="ARBA00022692"/>
    </source>
</evidence>
<dbReference type="Gene3D" id="2.20.200.10">
    <property type="entry name" value="Outer membrane efflux proteins (OEP)"/>
    <property type="match status" value="1"/>
</dbReference>
<dbReference type="Gene3D" id="3.30.2090.10">
    <property type="entry name" value="Multidrug efflux transporter AcrB TolC docking domain, DN and DC subdomains"/>
    <property type="match status" value="2"/>
</dbReference>
<keyword evidence="8 12" id="KW-1133">Transmembrane helix</keyword>
<feature type="transmembrane region" description="Helical" evidence="12">
    <location>
        <begin position="923"/>
        <end position="946"/>
    </location>
</feature>
<comment type="subcellular location">
    <subcellularLocation>
        <location evidence="1">Cell inner membrane</location>
        <topology evidence="1">Multi-pass membrane protein</topology>
    </subcellularLocation>
    <subcellularLocation>
        <location evidence="10">Cell membrane</location>
        <topology evidence="10">Lipid-anchor</topology>
    </subcellularLocation>
</comment>
<keyword evidence="4" id="KW-0813">Transport</keyword>
<feature type="transmembrane region" description="Helical" evidence="12">
    <location>
        <begin position="440"/>
        <end position="460"/>
    </location>
</feature>
<reference evidence="14" key="1">
    <citation type="journal article" date="2020" name="MBio">
        <title>Horizontal gene transfer to a defensive symbiont with a reduced genome amongst a multipartite beetle microbiome.</title>
        <authorList>
            <person name="Waterworth S.C."/>
            <person name="Florez L.V."/>
            <person name="Rees E.R."/>
            <person name="Hertweck C."/>
            <person name="Kaltenpoth M."/>
            <person name="Kwan J.C."/>
        </authorList>
    </citation>
    <scope>NUCLEOTIDE SEQUENCE [LARGE SCALE GENOMIC DNA]</scope>
</reference>
<protein>
    <submittedName>
        <fullName evidence="13">Multidrug export protein AcrF</fullName>
    </submittedName>
</protein>